<proteinExistence type="predicted"/>
<dbReference type="RefSeq" id="WP_126828284.1">
    <property type="nucleotide sequence ID" value="NZ_PIQG01000004.1"/>
</dbReference>
<evidence type="ECO:0000259" key="1">
    <source>
        <dbReference type="Pfam" id="PF03435"/>
    </source>
</evidence>
<dbReference type="EMBL" id="PIQG01000004">
    <property type="protein sequence ID" value="RUO76501.1"/>
    <property type="molecule type" value="Genomic_DNA"/>
</dbReference>
<protein>
    <recommendedName>
        <fullName evidence="1">Saccharopine dehydrogenase NADP binding domain-containing protein</fullName>
    </recommendedName>
</protein>
<dbReference type="SUPFAM" id="SSF51735">
    <property type="entry name" value="NAD(P)-binding Rossmann-fold domains"/>
    <property type="match status" value="1"/>
</dbReference>
<accession>A0A432ZF03</accession>
<dbReference type="OrthoDB" id="4420885at2"/>
<dbReference type="Gene3D" id="3.40.50.720">
    <property type="entry name" value="NAD(P)-binding Rossmann-like Domain"/>
    <property type="match status" value="1"/>
</dbReference>
<dbReference type="InterPro" id="IPR005097">
    <property type="entry name" value="Sacchrp_dh_NADP-bd"/>
</dbReference>
<dbReference type="Proteomes" id="UP000288279">
    <property type="component" value="Unassembled WGS sequence"/>
</dbReference>
<reference evidence="2 3" key="1">
    <citation type="journal article" date="2011" name="Front. Microbiol.">
        <title>Genomic signatures of strain selection and enhancement in Bacillus atrophaeus var. globigii, a historical biowarfare simulant.</title>
        <authorList>
            <person name="Gibbons H.S."/>
            <person name="Broomall S.M."/>
            <person name="McNew L.A."/>
            <person name="Daligault H."/>
            <person name="Chapman C."/>
            <person name="Bruce D."/>
            <person name="Karavis M."/>
            <person name="Krepps M."/>
            <person name="McGregor P.A."/>
            <person name="Hong C."/>
            <person name="Park K.H."/>
            <person name="Akmal A."/>
            <person name="Feldman A."/>
            <person name="Lin J.S."/>
            <person name="Chang W.E."/>
            <person name="Higgs B.W."/>
            <person name="Demirev P."/>
            <person name="Lindquist J."/>
            <person name="Liem A."/>
            <person name="Fochler E."/>
            <person name="Read T.D."/>
            <person name="Tapia R."/>
            <person name="Johnson S."/>
            <person name="Bishop-Lilly K.A."/>
            <person name="Detter C."/>
            <person name="Han C."/>
            <person name="Sozhamannan S."/>
            <person name="Rosenzweig C.N."/>
            <person name="Skowronski E.W."/>
        </authorList>
    </citation>
    <scope>NUCLEOTIDE SEQUENCE [LARGE SCALE GENOMIC DNA]</scope>
    <source>
        <strain evidence="2 3">PIT1</strain>
    </source>
</reference>
<comment type="caution">
    <text evidence="2">The sequence shown here is derived from an EMBL/GenBank/DDBJ whole genome shotgun (WGS) entry which is preliminary data.</text>
</comment>
<dbReference type="InterPro" id="IPR036291">
    <property type="entry name" value="NAD(P)-bd_dom_sf"/>
</dbReference>
<keyword evidence="3" id="KW-1185">Reference proteome</keyword>
<dbReference type="AlphaFoldDB" id="A0A432ZF03"/>
<gene>
    <name evidence="2" type="ORF">CWI83_09100</name>
</gene>
<dbReference type="PANTHER" id="PTHR43781:SF1">
    <property type="entry name" value="SACCHAROPINE DEHYDROGENASE"/>
    <property type="match status" value="1"/>
</dbReference>
<feature type="domain" description="Saccharopine dehydrogenase NADP binding" evidence="1">
    <location>
        <begin position="4"/>
        <end position="120"/>
    </location>
</feature>
<name>A0A432ZF03_9GAMM</name>
<dbReference type="Pfam" id="PF03435">
    <property type="entry name" value="Sacchrp_dh_NADP"/>
    <property type="match status" value="1"/>
</dbReference>
<organism evidence="2 3">
    <name type="scientific">Pseudidiomarina taiwanensis</name>
    <dbReference type="NCBI Taxonomy" id="337250"/>
    <lineage>
        <taxon>Bacteria</taxon>
        <taxon>Pseudomonadati</taxon>
        <taxon>Pseudomonadota</taxon>
        <taxon>Gammaproteobacteria</taxon>
        <taxon>Alteromonadales</taxon>
        <taxon>Idiomarinaceae</taxon>
        <taxon>Pseudidiomarina</taxon>
    </lineage>
</organism>
<sequence>MKWMIYGVYGYTGKLVAAYAKAQGLTPIVAGRNKAAVQEIAEQHGFEMRTFALDNPAEIAAQLTDIDAVVHCAGPFEITAPPMIEACLQSKTHYLDITGELTVFELAHEHHKRAVEAGVVLCPGVGFDVIPTDCLAAQLKQQMPDTTHLALGFDSASRMSRGTAKTSVRRLAEGGAIRKNGQITTVPLAYATRKIDFGGGEKLAMTIPWGDVSTAYYSTGIPNIEVYIPGSPGLVKRLKRMNLFRFMMGWGWVQRILQKKIDEQPAGPDDKQLEHAITYVWGEVKNSHGEVKTGRLKVMNGYKLTSRGAVDIAQFILEKKPAGGFYTPSKLCGADWVSRYQLAEDNA</sequence>
<evidence type="ECO:0000313" key="3">
    <source>
        <dbReference type="Proteomes" id="UP000288279"/>
    </source>
</evidence>
<dbReference type="PANTHER" id="PTHR43781">
    <property type="entry name" value="SACCHAROPINE DEHYDROGENASE"/>
    <property type="match status" value="1"/>
</dbReference>
<evidence type="ECO:0000313" key="2">
    <source>
        <dbReference type="EMBL" id="RUO76501.1"/>
    </source>
</evidence>